<keyword evidence="6" id="KW-0804">Transcription</keyword>
<evidence type="ECO:0000313" key="10">
    <source>
        <dbReference type="EMBL" id="ELA38002.1"/>
    </source>
</evidence>
<accession>L2GH87</accession>
<organism evidence="10">
    <name type="scientific">Colletotrichum fructicola (strain Nara gc5)</name>
    <name type="common">Anthracnose fungus</name>
    <name type="synonym">Colletotrichum gloeosporioides (strain Nara gc5)</name>
    <dbReference type="NCBI Taxonomy" id="1213859"/>
    <lineage>
        <taxon>Eukaryota</taxon>
        <taxon>Fungi</taxon>
        <taxon>Dikarya</taxon>
        <taxon>Ascomycota</taxon>
        <taxon>Pezizomycotina</taxon>
        <taxon>Sordariomycetes</taxon>
        <taxon>Hypocreomycetidae</taxon>
        <taxon>Glomerellales</taxon>
        <taxon>Glomerellaceae</taxon>
        <taxon>Colletotrichum</taxon>
        <taxon>Colletotrichum gloeosporioides species complex</taxon>
    </lineage>
</organism>
<dbReference type="SMART" id="SM00906">
    <property type="entry name" value="Fungal_trans"/>
    <property type="match status" value="1"/>
</dbReference>
<dbReference type="InterPro" id="IPR052202">
    <property type="entry name" value="Yeast_MetPath_Reg"/>
</dbReference>
<dbReference type="PANTHER" id="PTHR47782:SF12">
    <property type="entry name" value="ZN(II)2CYS6 TRANSCRIPTION FACTOR (EUROFUNG)"/>
    <property type="match status" value="1"/>
</dbReference>
<dbReference type="GO" id="GO:0008270">
    <property type="term" value="F:zinc ion binding"/>
    <property type="evidence" value="ECO:0007669"/>
    <property type="project" value="InterPro"/>
</dbReference>
<dbReference type="GO" id="GO:0045944">
    <property type="term" value="P:positive regulation of transcription by RNA polymerase II"/>
    <property type="evidence" value="ECO:0007669"/>
    <property type="project" value="TreeGrafter"/>
</dbReference>
<dbReference type="EMBL" id="KB020280">
    <property type="protein sequence ID" value="ELA38002.1"/>
    <property type="molecule type" value="Genomic_DNA"/>
</dbReference>
<dbReference type="AlphaFoldDB" id="L2GH87"/>
<gene>
    <name evidence="10" type="ORF">CGGC5_15313</name>
</gene>
<evidence type="ECO:0000259" key="9">
    <source>
        <dbReference type="SMART" id="SM00906"/>
    </source>
</evidence>
<dbReference type="InterPro" id="IPR007219">
    <property type="entry name" value="XnlR_reg_dom"/>
</dbReference>
<dbReference type="HOGENOM" id="CLU_560208_0_0_1"/>
<evidence type="ECO:0000256" key="7">
    <source>
        <dbReference type="ARBA" id="ARBA00023242"/>
    </source>
</evidence>
<sequence>MDILPRFPCFEEDEIGKYFNLFYEQELSKTTNETLADIADFVVPMVLAICSLTSRNNSFEKVAALSEALQSDALRHAERILQHASIQSLQCLLLVIQLALLLPNTANLWHSTGEAMRIAVCLGLHHEPDDRIRRDHKLCEERRKLFWVVYQLDRIVSISAGCPVALSDEHITTQLPYGGGSPFHGDTDSNHSGNIQSVTQERFLMRTHACILQSEIHATQFFDQSLPDYVKDHADWTNKTNEAVQRLANEATPGSLTDPWLISAPYQCRVLLHRPCSRNIVVSDESLLAVVTAATNLIALDMNVAKAGGLVMAFEIGNRDFQAGMVLLYALRNHPAKLEEASLTVTAERALSDLVHLFNLLSSRWPPLADTAAYINELVDTNLRNPVGHSGSAYDMNVLEELDCLVTQRRIHSIRHRNVVLPQQKKSAAAATQPKDSGQQMGEGLFEDENWWRDFINDDLMRHGVQFLSSRTREFNIRPTQDKIFPI</sequence>
<feature type="domain" description="Xylanolytic transcriptional activator regulatory" evidence="9">
    <location>
        <begin position="108"/>
        <end position="182"/>
    </location>
</feature>
<proteinExistence type="predicted"/>
<evidence type="ECO:0000256" key="4">
    <source>
        <dbReference type="ARBA" id="ARBA00023015"/>
    </source>
</evidence>
<keyword evidence="4" id="KW-0805">Transcription regulation</keyword>
<evidence type="ECO:0000256" key="1">
    <source>
        <dbReference type="ARBA" id="ARBA00004123"/>
    </source>
</evidence>
<reference evidence="10" key="1">
    <citation type="submission" date="2012-08" db="EMBL/GenBank/DDBJ databases">
        <title>Genome analysis of Colletotrichum orbiculare and Colletotrichum fructicola.</title>
        <authorList>
            <person name="Gan P.H.P."/>
            <person name="Ikeda K."/>
            <person name="Irieda H."/>
            <person name="Narusaka M."/>
            <person name="O'Connell R.J."/>
            <person name="Narusaka Y."/>
            <person name="Takano Y."/>
            <person name="Kubo Y."/>
            <person name="Shirasu K."/>
        </authorList>
    </citation>
    <scope>NUCLEOTIDE SEQUENCE</scope>
    <source>
        <strain evidence="10">Nara gc5</strain>
    </source>
</reference>
<keyword evidence="5" id="KW-0238">DNA-binding</keyword>
<dbReference type="Pfam" id="PF04082">
    <property type="entry name" value="Fungal_trans"/>
    <property type="match status" value="1"/>
</dbReference>
<comment type="subcellular location">
    <subcellularLocation>
        <location evidence="1">Nucleus</location>
    </subcellularLocation>
</comment>
<keyword evidence="2" id="KW-0479">Metal-binding</keyword>
<evidence type="ECO:0000256" key="2">
    <source>
        <dbReference type="ARBA" id="ARBA00022723"/>
    </source>
</evidence>
<evidence type="ECO:0000256" key="3">
    <source>
        <dbReference type="ARBA" id="ARBA00022833"/>
    </source>
</evidence>
<dbReference type="PANTHER" id="PTHR47782">
    <property type="entry name" value="ZN(II)2CYS6 TRANSCRIPTION FACTOR (EUROFUNG)-RELATED"/>
    <property type="match status" value="1"/>
</dbReference>
<dbReference type="GO" id="GO:0006351">
    <property type="term" value="P:DNA-templated transcription"/>
    <property type="evidence" value="ECO:0007669"/>
    <property type="project" value="InterPro"/>
</dbReference>
<dbReference type="GO" id="GO:0005634">
    <property type="term" value="C:nucleus"/>
    <property type="evidence" value="ECO:0007669"/>
    <property type="project" value="UniProtKB-SubCell"/>
</dbReference>
<evidence type="ECO:0000256" key="8">
    <source>
        <dbReference type="SAM" id="MobiDB-lite"/>
    </source>
</evidence>
<name>L2GH87_COLFN</name>
<keyword evidence="3" id="KW-0862">Zinc</keyword>
<evidence type="ECO:0000256" key="6">
    <source>
        <dbReference type="ARBA" id="ARBA00023163"/>
    </source>
</evidence>
<feature type="region of interest" description="Disordered" evidence="8">
    <location>
        <begin position="423"/>
        <end position="442"/>
    </location>
</feature>
<dbReference type="GO" id="GO:0043565">
    <property type="term" value="F:sequence-specific DNA binding"/>
    <property type="evidence" value="ECO:0007669"/>
    <property type="project" value="TreeGrafter"/>
</dbReference>
<evidence type="ECO:0000256" key="5">
    <source>
        <dbReference type="ARBA" id="ARBA00023125"/>
    </source>
</evidence>
<protein>
    <submittedName>
        <fullName evidence="10">C6 transcription factor</fullName>
    </submittedName>
</protein>
<dbReference type="GO" id="GO:0000981">
    <property type="term" value="F:DNA-binding transcription factor activity, RNA polymerase II-specific"/>
    <property type="evidence" value="ECO:0007669"/>
    <property type="project" value="TreeGrafter"/>
</dbReference>
<dbReference type="CDD" id="cd12148">
    <property type="entry name" value="fungal_TF_MHR"/>
    <property type="match status" value="1"/>
</dbReference>
<keyword evidence="7" id="KW-0539">Nucleus</keyword>